<organism evidence="1 2">
    <name type="scientific">Frondihabitans sucicola</name>
    <dbReference type="NCBI Taxonomy" id="1268041"/>
    <lineage>
        <taxon>Bacteria</taxon>
        <taxon>Bacillati</taxon>
        <taxon>Actinomycetota</taxon>
        <taxon>Actinomycetes</taxon>
        <taxon>Micrococcales</taxon>
        <taxon>Microbacteriaceae</taxon>
        <taxon>Frondihabitans</taxon>
    </lineage>
</organism>
<evidence type="ECO:0008006" key="3">
    <source>
        <dbReference type="Google" id="ProtNLM"/>
    </source>
</evidence>
<sequence length="162" mass="18013">MASTPTPYPPSWDREGLEALGFEGFVSFGEVRIPRHLVMPNERGIYAVIRPGSQARAFTAETRAKGGAYDLDDLASRWVDASPIVYIGKADPVGGIHKRVKQFGRRGNSHTGGRSIWQLADADELLVAWLPTGEETGRAVEKRWIERFVETFGKRPFANIDD</sequence>
<protein>
    <recommendedName>
        <fullName evidence="3">GIY-YIG nuclease family protein</fullName>
    </recommendedName>
</protein>
<keyword evidence="1" id="KW-0614">Plasmid</keyword>
<dbReference type="EMBL" id="AP027733">
    <property type="protein sequence ID" value="BDZ52747.1"/>
    <property type="molecule type" value="Genomic_DNA"/>
</dbReference>
<evidence type="ECO:0000313" key="1">
    <source>
        <dbReference type="EMBL" id="BDZ52747.1"/>
    </source>
</evidence>
<dbReference type="RefSeq" id="WP_286347029.1">
    <property type="nucleotide sequence ID" value="NZ_AP027733.1"/>
</dbReference>
<dbReference type="Proteomes" id="UP001321486">
    <property type="component" value="Plasmid pNBRC108728a"/>
</dbReference>
<keyword evidence="2" id="KW-1185">Reference proteome</keyword>
<gene>
    <name evidence="1" type="ORF">GCM10025867_49880</name>
</gene>
<geneLocation type="plasmid" evidence="1 2">
    <name>pNBRC108728a</name>
</geneLocation>
<name>A0ABM8GW94_9MICO</name>
<evidence type="ECO:0000313" key="2">
    <source>
        <dbReference type="Proteomes" id="UP001321486"/>
    </source>
</evidence>
<accession>A0ABM8GW94</accession>
<proteinExistence type="predicted"/>
<reference evidence="2" key="1">
    <citation type="journal article" date="2019" name="Int. J. Syst. Evol. Microbiol.">
        <title>The Global Catalogue of Microorganisms (GCM) 10K type strain sequencing project: providing services to taxonomists for standard genome sequencing and annotation.</title>
        <authorList>
            <consortium name="The Broad Institute Genomics Platform"/>
            <consortium name="The Broad Institute Genome Sequencing Center for Infectious Disease"/>
            <person name="Wu L."/>
            <person name="Ma J."/>
        </authorList>
    </citation>
    <scope>NUCLEOTIDE SEQUENCE [LARGE SCALE GENOMIC DNA]</scope>
    <source>
        <strain evidence="2">NBRC 108728</strain>
    </source>
</reference>